<dbReference type="AlphaFoldDB" id="K4I908"/>
<reference evidence="2" key="1">
    <citation type="submission" date="2006-03" db="EMBL/GenBank/DDBJ databases">
        <authorList>
            <person name="Bowman J."/>
            <person name="Ferriera S."/>
            <person name="Johnson J."/>
            <person name="Kravitz S."/>
            <person name="Halpern A."/>
            <person name="Remington K."/>
            <person name="Beeson K."/>
            <person name="Tran B."/>
            <person name="Rogers Y.-H."/>
            <person name="Friedman R."/>
            <person name="Venter J.C."/>
        </authorList>
    </citation>
    <scope>NUCLEOTIDE SEQUENCE [LARGE SCALE GENOMIC DNA]</scope>
    <source>
        <strain evidence="2">ATCC 700755</strain>
    </source>
</reference>
<gene>
    <name evidence="2" type="ordered locus">P700755_000021</name>
</gene>
<dbReference type="InterPro" id="IPR046235">
    <property type="entry name" value="DUF6268"/>
</dbReference>
<protein>
    <recommendedName>
        <fullName evidence="1">DUF6268 domain-containing protein</fullName>
    </recommendedName>
</protein>
<dbReference type="EMBL" id="CP003879">
    <property type="protein sequence ID" value="AFU67097.1"/>
    <property type="molecule type" value="Genomic_DNA"/>
</dbReference>
<evidence type="ECO:0000259" key="1">
    <source>
        <dbReference type="Pfam" id="PF19783"/>
    </source>
</evidence>
<proteinExistence type="predicted"/>
<evidence type="ECO:0000313" key="2">
    <source>
        <dbReference type="EMBL" id="AFU67097.1"/>
    </source>
</evidence>
<dbReference type="Proteomes" id="UP000008514">
    <property type="component" value="Chromosome"/>
</dbReference>
<dbReference type="HOGENOM" id="CLU_828712_0_0_10"/>
<keyword evidence="3" id="KW-1185">Reference proteome</keyword>
<reference evidence="2" key="2">
    <citation type="submission" date="2012-09" db="EMBL/GenBank/DDBJ databases">
        <title>The complete sequence of Psychroflexus torquis an extreme psychrophile from sea-ice that is stimulated by light.</title>
        <authorList>
            <person name="Feng S."/>
            <person name="Powell S.M."/>
            <person name="Bowman J.P."/>
        </authorList>
    </citation>
    <scope>NUCLEOTIDE SEQUENCE [LARGE SCALE GENOMIC DNA]</scope>
    <source>
        <strain evidence="2">ATCC 700755</strain>
    </source>
</reference>
<dbReference type="TCDB" id="9.B.155.2.16">
    <property type="family name" value="the putative beta barrel porin-3 (bbp3) family"/>
</dbReference>
<dbReference type="Pfam" id="PF19783">
    <property type="entry name" value="DUF6268"/>
    <property type="match status" value="1"/>
</dbReference>
<organism evidence="2 3">
    <name type="scientific">Psychroflexus torquis (strain ATCC 700755 / CIP 106069 / ACAM 623)</name>
    <dbReference type="NCBI Taxonomy" id="313595"/>
    <lineage>
        <taxon>Bacteria</taxon>
        <taxon>Pseudomonadati</taxon>
        <taxon>Bacteroidota</taxon>
        <taxon>Flavobacteriia</taxon>
        <taxon>Flavobacteriales</taxon>
        <taxon>Flavobacteriaceae</taxon>
        <taxon>Psychroflexus</taxon>
    </lineage>
</organism>
<evidence type="ECO:0000313" key="3">
    <source>
        <dbReference type="Proteomes" id="UP000008514"/>
    </source>
</evidence>
<dbReference type="KEGG" id="ptq:P700755_000021"/>
<name>K4I908_PSYTT</name>
<accession>K4I908</accession>
<sequence>MFLINLGHMNYNYKIFALLVLFGFGMNTIQAQEDEEDYSKYDDFELEDDTPVKRYASPKISGMSPQKFIGVSFDAQMPYKYEFSNVTFPQSLDNGFDVDEENPAINETGRANFTGGFRLNTNIPIISKSSFVWQSGINFMDTRYNIRENLNSPRSPTFLPDGTEARSLGRILNEDGLRNINWTNTFFFPLNETEFLVFQTQMDLSGNYGLDEFQSLSTIRYSAAAIYGRRVNDYFRWGVGVSRTYRVGNLNYVPVIMFDWTSDNKKWGTEILFPARAYLRYNINQNSLLLAGFDLEGQSYRIDDYSVNGNSYEIRRGEVRPKLEFQTKISGYIWASVQAGLRYDWSYDADELDGDADFFRGFFGDQDFGMVNSFENPFFFNVGLNFVSP</sequence>
<dbReference type="eggNOG" id="ENOG502ZB6M">
    <property type="taxonomic scope" value="Bacteria"/>
</dbReference>
<feature type="domain" description="DUF6268" evidence="1">
    <location>
        <begin position="221"/>
        <end position="386"/>
    </location>
</feature>
<dbReference type="STRING" id="313595.P700755_000021"/>
<dbReference type="RefSeq" id="WP_015022717.1">
    <property type="nucleotide sequence ID" value="NC_018721.1"/>
</dbReference>